<evidence type="ECO:0008006" key="3">
    <source>
        <dbReference type="Google" id="ProtNLM"/>
    </source>
</evidence>
<name>A0A931MYP7_9NOCA</name>
<dbReference type="Proteomes" id="UP000655751">
    <property type="component" value="Unassembled WGS sequence"/>
</dbReference>
<sequence length="157" mass="15865">MDPVTVVATALAAGAAAGLTDTAKEAVVDGYRAVKGLVIDRYGSVEAELVGVENDPEEPLRRQLLARQLDKAGAGRDAGLRAAAEELLRLVSEAEPEAVRAVGVRLSRVDAGGDIEISDVTAAGGSGVVGTDITAAGSVRISGIRAGGQAMQGDSDR</sequence>
<organism evidence="1 2">
    <name type="scientific">Nocardia bovistercoris</name>
    <dbReference type="NCBI Taxonomy" id="2785916"/>
    <lineage>
        <taxon>Bacteria</taxon>
        <taxon>Bacillati</taxon>
        <taxon>Actinomycetota</taxon>
        <taxon>Actinomycetes</taxon>
        <taxon>Mycobacteriales</taxon>
        <taxon>Nocardiaceae</taxon>
        <taxon>Nocardia</taxon>
    </lineage>
</organism>
<evidence type="ECO:0000313" key="1">
    <source>
        <dbReference type="EMBL" id="MBH0775265.1"/>
    </source>
</evidence>
<protein>
    <recommendedName>
        <fullName evidence="3">RHIM domain-containing protein</fullName>
    </recommendedName>
</protein>
<reference evidence="1" key="1">
    <citation type="submission" date="2020-11" db="EMBL/GenBank/DDBJ databases">
        <title>Nocardia NEAU-351.nov., a novel actinomycete isolated from the cow dung.</title>
        <authorList>
            <person name="Zhang X."/>
        </authorList>
    </citation>
    <scope>NUCLEOTIDE SEQUENCE</scope>
    <source>
        <strain evidence="1">NEAU-351</strain>
    </source>
</reference>
<comment type="caution">
    <text evidence="1">The sequence shown here is derived from an EMBL/GenBank/DDBJ whole genome shotgun (WGS) entry which is preliminary data.</text>
</comment>
<keyword evidence="2" id="KW-1185">Reference proteome</keyword>
<proteinExistence type="predicted"/>
<dbReference type="AlphaFoldDB" id="A0A931MYP7"/>
<dbReference type="EMBL" id="JADMLG010000001">
    <property type="protein sequence ID" value="MBH0775265.1"/>
    <property type="molecule type" value="Genomic_DNA"/>
</dbReference>
<accession>A0A931MYP7</accession>
<evidence type="ECO:0000313" key="2">
    <source>
        <dbReference type="Proteomes" id="UP000655751"/>
    </source>
</evidence>
<gene>
    <name evidence="1" type="ORF">IT779_03070</name>
</gene>
<dbReference type="RefSeq" id="WP_196147546.1">
    <property type="nucleotide sequence ID" value="NZ_JADMLG010000001.1"/>
</dbReference>